<dbReference type="OrthoDB" id="8560984at2"/>
<evidence type="ECO:0000313" key="3">
    <source>
        <dbReference type="Proteomes" id="UP000001693"/>
    </source>
</evidence>
<dbReference type="Gene3D" id="1.20.120.520">
    <property type="entry name" value="nmb1532 protein domain like"/>
    <property type="match status" value="1"/>
</dbReference>
<dbReference type="Proteomes" id="UP000001693">
    <property type="component" value="Chromosome"/>
</dbReference>
<dbReference type="PANTHER" id="PTHR39966:SF1">
    <property type="entry name" value="HEMERYTHRIN-LIKE DOMAIN-CONTAINING PROTEIN"/>
    <property type="match status" value="1"/>
</dbReference>
<dbReference type="CDD" id="cd12108">
    <property type="entry name" value="Hr-like"/>
    <property type="match status" value="1"/>
</dbReference>
<dbReference type="eggNOG" id="COG3945">
    <property type="taxonomic scope" value="Bacteria"/>
</dbReference>
<dbReference type="AlphaFoldDB" id="B1Y7P6"/>
<protein>
    <submittedName>
        <fullName evidence="2">Hemerythrin HHE cation binding domain protein</fullName>
    </submittedName>
</protein>
<dbReference type="InterPro" id="IPR012312">
    <property type="entry name" value="Hemerythrin-like"/>
</dbReference>
<feature type="domain" description="Hemerythrin-like" evidence="1">
    <location>
        <begin position="5"/>
        <end position="141"/>
    </location>
</feature>
<dbReference type="PANTHER" id="PTHR39966">
    <property type="entry name" value="BLL2471 PROTEIN-RELATED"/>
    <property type="match status" value="1"/>
</dbReference>
<reference evidence="2 3" key="1">
    <citation type="submission" date="2008-03" db="EMBL/GenBank/DDBJ databases">
        <title>Complete sequence of Leptothrix cholodnii SP-6.</title>
        <authorList>
            <consortium name="US DOE Joint Genome Institute"/>
            <person name="Copeland A."/>
            <person name="Lucas S."/>
            <person name="Lapidus A."/>
            <person name="Glavina del Rio T."/>
            <person name="Dalin E."/>
            <person name="Tice H."/>
            <person name="Bruce D."/>
            <person name="Goodwin L."/>
            <person name="Pitluck S."/>
            <person name="Chertkov O."/>
            <person name="Brettin T."/>
            <person name="Detter J.C."/>
            <person name="Han C."/>
            <person name="Kuske C.R."/>
            <person name="Schmutz J."/>
            <person name="Larimer F."/>
            <person name="Land M."/>
            <person name="Hauser L."/>
            <person name="Kyrpides N."/>
            <person name="Lykidis A."/>
            <person name="Emerson D."/>
            <person name="Richardson P."/>
        </authorList>
    </citation>
    <scope>NUCLEOTIDE SEQUENCE [LARGE SCALE GENOMIC DNA]</scope>
    <source>
        <strain evidence="3">ATCC 51168 / LMG 8142 / SP-6</strain>
    </source>
</reference>
<dbReference type="EMBL" id="CP001013">
    <property type="protein sequence ID" value="ACB32494.1"/>
    <property type="molecule type" value="Genomic_DNA"/>
</dbReference>
<organism evidence="2 3">
    <name type="scientific">Leptothrix cholodnii (strain ATCC 51168 / LMG 8142 / SP-6)</name>
    <name type="common">Leptothrix discophora (strain SP-6)</name>
    <dbReference type="NCBI Taxonomy" id="395495"/>
    <lineage>
        <taxon>Bacteria</taxon>
        <taxon>Pseudomonadati</taxon>
        <taxon>Pseudomonadota</taxon>
        <taxon>Betaproteobacteria</taxon>
        <taxon>Burkholderiales</taxon>
        <taxon>Sphaerotilaceae</taxon>
        <taxon>Leptothrix</taxon>
    </lineage>
</organism>
<sequence length="191" mass="21702">MTQTALRVIRDEHSALSAMLSSIPLLLAESKRNGTQPSFDVLRAMLFYIDEFPERLHHRKETELLFPLLRQRNADCTEALDKLDRDHAAGERAIRALEHALLAYEMMGEARRGAFEDALSSYLEFYRAHMRLEEDVVLPAAQKVLTEADWQQLDAAFAQNRDPLTGHTPDQAYEQLFRRIVNSAPAPVGLG</sequence>
<dbReference type="KEGG" id="lch:Lcho_0219"/>
<gene>
    <name evidence="2" type="ordered locus">Lcho_0219</name>
</gene>
<keyword evidence="3" id="KW-1185">Reference proteome</keyword>
<dbReference type="STRING" id="395495.Lcho_0219"/>
<evidence type="ECO:0000259" key="1">
    <source>
        <dbReference type="Pfam" id="PF01814"/>
    </source>
</evidence>
<proteinExistence type="predicted"/>
<dbReference type="Pfam" id="PF01814">
    <property type="entry name" value="Hemerythrin"/>
    <property type="match status" value="1"/>
</dbReference>
<accession>B1Y7P6</accession>
<dbReference type="RefSeq" id="WP_012345256.1">
    <property type="nucleotide sequence ID" value="NC_010524.1"/>
</dbReference>
<dbReference type="GO" id="GO:0005886">
    <property type="term" value="C:plasma membrane"/>
    <property type="evidence" value="ECO:0007669"/>
    <property type="project" value="TreeGrafter"/>
</dbReference>
<dbReference type="HOGENOM" id="CLU_095978_0_0_4"/>
<name>B1Y7P6_LEPCP</name>
<evidence type="ECO:0000313" key="2">
    <source>
        <dbReference type="EMBL" id="ACB32494.1"/>
    </source>
</evidence>